<evidence type="ECO:0000313" key="2">
    <source>
        <dbReference type="Proteomes" id="UP000288259"/>
    </source>
</evidence>
<dbReference type="RefSeq" id="WP_126754269.1">
    <property type="nucleotide sequence ID" value="NZ_PIPY01000005.1"/>
</dbReference>
<dbReference type="Proteomes" id="UP000288259">
    <property type="component" value="Unassembled WGS sequence"/>
</dbReference>
<name>A0A432YLE5_9GAMM</name>
<accession>A0A432YLE5</accession>
<gene>
    <name evidence="1" type="ORF">CWI71_05460</name>
</gene>
<comment type="caution">
    <text evidence="1">The sequence shown here is derived from an EMBL/GenBank/DDBJ whole genome shotgun (WGS) entry which is preliminary data.</text>
</comment>
<dbReference type="AlphaFoldDB" id="A0A432YLE5"/>
<dbReference type="OrthoDB" id="9814204at2"/>
<sequence length="465" mass="52612">MILTSAVILTLQLQFDRPEFPNTELRLQQSASSAEHQQWVAGQRGFTAHEPFGLALTPSSGEALSFALREYNANCLHNGNIELPGDLEIGALKPGQEVSANYQLHAQTCSYAAYDWQGNVQIKVIGRETSEHAPDLTMVPQPLHDAPWQPQPPQAQARPTMYQPDQQEYPTTYGWAQSDSDGQLLVHYSSQPWLAVPAYSLSKTFIAANAAMLLEKQSDTPLLTQTMNTWGTVCEGETWQSVSLRDALNMRTGHFMDRGYGKDEAAEATVNNFFTPSSHADKLKHACSYKAQAEHPIPMVYQSSSTYLLATALQNYLKQQQQGRLDELLYEHIWQPLELSPLAYSIDTTKDDRQQVWGGYGLSLLPHDLVKLAHFIQHDPMNLGFSDILGQPEQAHPVPGHSNLRYRDSIWFWQHPESEKWYPFLSGYGGIIVLFLDPHHIYYLVSDQHDYRFASIIESFQNHKK</sequence>
<proteinExistence type="predicted"/>
<dbReference type="InterPro" id="IPR012338">
    <property type="entry name" value="Beta-lactam/transpept-like"/>
</dbReference>
<protein>
    <submittedName>
        <fullName evidence="1">Uncharacterized protein</fullName>
    </submittedName>
</protein>
<organism evidence="1 2">
    <name type="scientific">Pseudidiomarina insulisalsae</name>
    <dbReference type="NCBI Taxonomy" id="575789"/>
    <lineage>
        <taxon>Bacteria</taxon>
        <taxon>Pseudomonadati</taxon>
        <taxon>Pseudomonadota</taxon>
        <taxon>Gammaproteobacteria</taxon>
        <taxon>Alteromonadales</taxon>
        <taxon>Idiomarinaceae</taxon>
        <taxon>Pseudidiomarina</taxon>
    </lineage>
</organism>
<evidence type="ECO:0000313" key="1">
    <source>
        <dbReference type="EMBL" id="RUO61809.1"/>
    </source>
</evidence>
<dbReference type="Gene3D" id="3.40.710.10">
    <property type="entry name" value="DD-peptidase/beta-lactamase superfamily"/>
    <property type="match status" value="1"/>
</dbReference>
<reference evidence="2" key="1">
    <citation type="journal article" date="2018" name="Front. Microbiol.">
        <title>Genome-Based Analysis Reveals the Taxonomy and Diversity of the Family Idiomarinaceae.</title>
        <authorList>
            <person name="Liu Y."/>
            <person name="Lai Q."/>
            <person name="Shao Z."/>
        </authorList>
    </citation>
    <scope>NUCLEOTIDE SEQUENCE [LARGE SCALE GENOMIC DNA]</scope>
    <source>
        <strain evidence="2">CVS-6</strain>
    </source>
</reference>
<dbReference type="EMBL" id="PIPY01000005">
    <property type="protein sequence ID" value="RUO61809.1"/>
    <property type="molecule type" value="Genomic_DNA"/>
</dbReference>
<keyword evidence="2" id="KW-1185">Reference proteome</keyword>
<dbReference type="SUPFAM" id="SSF56601">
    <property type="entry name" value="beta-lactamase/transpeptidase-like"/>
    <property type="match status" value="1"/>
</dbReference>